<dbReference type="Proteomes" id="UP000503349">
    <property type="component" value="Chromosome 7"/>
</dbReference>
<keyword evidence="2" id="KW-1185">Reference proteome</keyword>
<accession>A0A6G1PN53</accession>
<proteinExistence type="predicted"/>
<organism evidence="1 2">
    <name type="scientific">Channa argus</name>
    <name type="common">Northern snakehead</name>
    <name type="synonym">Ophicephalus argus</name>
    <dbReference type="NCBI Taxonomy" id="215402"/>
    <lineage>
        <taxon>Eukaryota</taxon>
        <taxon>Metazoa</taxon>
        <taxon>Chordata</taxon>
        <taxon>Craniata</taxon>
        <taxon>Vertebrata</taxon>
        <taxon>Euteleostomi</taxon>
        <taxon>Actinopterygii</taxon>
        <taxon>Neopterygii</taxon>
        <taxon>Teleostei</taxon>
        <taxon>Neoteleostei</taxon>
        <taxon>Acanthomorphata</taxon>
        <taxon>Anabantaria</taxon>
        <taxon>Anabantiformes</taxon>
        <taxon>Channoidei</taxon>
        <taxon>Channidae</taxon>
        <taxon>Channa</taxon>
    </lineage>
</organism>
<dbReference type="EMBL" id="CM015718">
    <property type="protein sequence ID" value="KAF3691647.1"/>
    <property type="molecule type" value="Genomic_DNA"/>
</dbReference>
<reference evidence="1 2" key="1">
    <citation type="submission" date="2019-02" db="EMBL/GenBank/DDBJ databases">
        <title>Opniocepnalus argus genome.</title>
        <authorList>
            <person name="Zhou C."/>
            <person name="Xiao S."/>
        </authorList>
    </citation>
    <scope>NUCLEOTIDE SEQUENCE [LARGE SCALE GENOMIC DNA]</scope>
    <source>
        <strain evidence="1">OARG1902GOOAL</strain>
        <tissue evidence="1">Muscle</tissue>
    </source>
</reference>
<evidence type="ECO:0000313" key="2">
    <source>
        <dbReference type="Proteomes" id="UP000503349"/>
    </source>
</evidence>
<name>A0A6G1PN53_CHAAH</name>
<evidence type="ECO:0000313" key="1">
    <source>
        <dbReference type="EMBL" id="KAF3691647.1"/>
    </source>
</evidence>
<dbReference type="AlphaFoldDB" id="A0A6G1PN53"/>
<sequence length="54" mass="5744">MIHLDLTVVTDSSFPSQDEVNSSCSPDVQHLPGNICISCRGDSEANSSYTIADS</sequence>
<protein>
    <submittedName>
        <fullName evidence="1">Uncharacterized protein</fullName>
    </submittedName>
</protein>
<gene>
    <name evidence="1" type="ORF">EXN66_Car007322</name>
</gene>
<reference evidence="2" key="2">
    <citation type="submission" date="2019-02" db="EMBL/GenBank/DDBJ databases">
        <title>Opniocepnalus argus Var Kimnra genome.</title>
        <authorList>
            <person name="Zhou C."/>
            <person name="Xiao S."/>
        </authorList>
    </citation>
    <scope>NUCLEOTIDE SEQUENCE [LARGE SCALE GENOMIC DNA]</scope>
</reference>